<proteinExistence type="predicted"/>
<dbReference type="EnsemblBacteria" id="BAA29202">
    <property type="protein sequence ID" value="BAA29202"/>
    <property type="gene ID" value="BAA29202"/>
</dbReference>
<keyword evidence="2" id="KW-1185">Reference proteome</keyword>
<dbReference type="AntiFam" id="ANF00062">
    <property type="entry name" value="Shadow ORF (opposite ABC transporter protein)"/>
</dbReference>
<reference evidence="1 2" key="1">
    <citation type="journal article" date="1998" name="DNA Res.">
        <title>Complete sequence and gene organization of the genome of a hyper-thermophilic archaebacterium, Pyrococcus horikoshii OT3.</title>
        <authorList>
            <person name="Kawarabayasi Y."/>
            <person name="Sawada M."/>
            <person name="Horikawa H."/>
            <person name="Haikawa Y."/>
            <person name="Hino Y."/>
            <person name="Yamamoto S."/>
            <person name="Sekine M."/>
            <person name="Baba S."/>
            <person name="Kosugi H."/>
            <person name="Hosoyama A."/>
            <person name="Nagai Y."/>
            <person name="Sakai M."/>
            <person name="Ogura K."/>
            <person name="Otuka R."/>
            <person name="Nakazawa H."/>
            <person name="Takamiya M."/>
            <person name="Ohfuku Y."/>
            <person name="Funahashi T."/>
            <person name="Tanaka T."/>
            <person name="Kudoh Y."/>
            <person name="Yamazaki J."/>
            <person name="Kushida N."/>
            <person name="Oguchi A."/>
            <person name="Aoki K."/>
            <person name="Nakamura Y."/>
            <person name="Robb T.F."/>
            <person name="Horikoshi K."/>
            <person name="Masuchi Y."/>
            <person name="Shizuya H."/>
            <person name="Kikuchi H."/>
        </authorList>
    </citation>
    <scope>NUCLEOTIDE SEQUENCE [LARGE SCALE GENOMIC DNA]</scope>
    <source>
        <strain evidence="2">ATCC 700860 / DSM 12428 / JCM 9974 / NBRC 100139 / OT-3</strain>
    </source>
</reference>
<dbReference type="EMBL" id="BA000001">
    <property type="protein sequence ID" value="BAA29202.1"/>
    <property type="molecule type" value="Genomic_DNA"/>
</dbReference>
<sequence>MDPKNFSSPSFKSKTLSATSSTSSMSWVTNIIELPSLLKFLMTLIRSWSPLSSSPVFGSSRTRYFGFIAKMHAIASLCFSPPLSSNGFLFSNPLSPTASRAHLTLFLTSSSLRPKFFGPKATSLKTFSSKNIASGFWNT</sequence>
<protein>
    <submittedName>
        <fullName evidence="1">Uncharacterized protein</fullName>
    </submittedName>
</protein>
<gene>
    <name evidence="1" type="ordered locus">PH0133</name>
</gene>
<organism evidence="1 2">
    <name type="scientific">Pyrococcus horikoshii (strain ATCC 700860 / DSM 12428 / JCM 9974 / NBRC 100139 / OT-3)</name>
    <dbReference type="NCBI Taxonomy" id="70601"/>
    <lineage>
        <taxon>Archaea</taxon>
        <taxon>Methanobacteriati</taxon>
        <taxon>Methanobacteriota</taxon>
        <taxon>Thermococci</taxon>
        <taxon>Thermococcales</taxon>
        <taxon>Thermococcaceae</taxon>
        <taxon>Pyrococcus</taxon>
    </lineage>
</organism>
<dbReference type="AlphaFoldDB" id="O57873"/>
<dbReference type="Proteomes" id="UP000000752">
    <property type="component" value="Chromosome"/>
</dbReference>
<accession>O57873</accession>
<dbReference type="KEGG" id="pho:PH0133"/>
<name>O57873_PYRHO</name>
<dbReference type="PIR" id="C71234">
    <property type="entry name" value="C71234"/>
</dbReference>
<evidence type="ECO:0000313" key="1">
    <source>
        <dbReference type="EMBL" id="BAA29202.1"/>
    </source>
</evidence>
<evidence type="ECO:0000313" key="2">
    <source>
        <dbReference type="Proteomes" id="UP000000752"/>
    </source>
</evidence>